<gene>
    <name evidence="2" type="ORF">EV420DRAFT_1766246</name>
</gene>
<keyword evidence="3" id="KW-1185">Reference proteome</keyword>
<dbReference type="Gene3D" id="3.40.50.1820">
    <property type="entry name" value="alpha/beta hydrolase"/>
    <property type="match status" value="1"/>
</dbReference>
<name>A0AA39K0K5_ARMTA</name>
<comment type="caution">
    <text evidence="2">The sequence shown here is derived from an EMBL/GenBank/DDBJ whole genome shotgun (WGS) entry which is preliminary data.</text>
</comment>
<reference evidence="2" key="1">
    <citation type="submission" date="2023-06" db="EMBL/GenBank/DDBJ databases">
        <authorList>
            <consortium name="Lawrence Berkeley National Laboratory"/>
            <person name="Ahrendt S."/>
            <person name="Sahu N."/>
            <person name="Indic B."/>
            <person name="Wong-Bajracharya J."/>
            <person name="Merenyi Z."/>
            <person name="Ke H.-M."/>
            <person name="Monk M."/>
            <person name="Kocsube S."/>
            <person name="Drula E."/>
            <person name="Lipzen A."/>
            <person name="Balint B."/>
            <person name="Henrissat B."/>
            <person name="Andreopoulos B."/>
            <person name="Martin F.M."/>
            <person name="Harder C.B."/>
            <person name="Rigling D."/>
            <person name="Ford K.L."/>
            <person name="Foster G.D."/>
            <person name="Pangilinan J."/>
            <person name="Papanicolaou A."/>
            <person name="Barry K."/>
            <person name="LaButti K."/>
            <person name="Viragh M."/>
            <person name="Koriabine M."/>
            <person name="Yan M."/>
            <person name="Riley R."/>
            <person name="Champramary S."/>
            <person name="Plett K.L."/>
            <person name="Tsai I.J."/>
            <person name="Slot J."/>
            <person name="Sipos G."/>
            <person name="Plett J."/>
            <person name="Nagy L.G."/>
            <person name="Grigoriev I.V."/>
        </authorList>
    </citation>
    <scope>NUCLEOTIDE SEQUENCE</scope>
    <source>
        <strain evidence="2">CCBAS 213</strain>
    </source>
</reference>
<dbReference type="PANTHER" id="PTHR35560:SF3">
    <property type="entry name" value="PEPTIDASE S9 PROLYL OLIGOPEPTIDASE CATALYTIC DOMAIN-CONTAINING PROTEIN"/>
    <property type="match status" value="1"/>
</dbReference>
<evidence type="ECO:0000256" key="1">
    <source>
        <dbReference type="SAM" id="SignalP"/>
    </source>
</evidence>
<evidence type="ECO:0008006" key="4">
    <source>
        <dbReference type="Google" id="ProtNLM"/>
    </source>
</evidence>
<dbReference type="GeneID" id="85364419"/>
<evidence type="ECO:0000313" key="3">
    <source>
        <dbReference type="Proteomes" id="UP001175211"/>
    </source>
</evidence>
<dbReference type="EMBL" id="JAUEPS010000031">
    <property type="protein sequence ID" value="KAK0452168.1"/>
    <property type="molecule type" value="Genomic_DNA"/>
</dbReference>
<protein>
    <recommendedName>
        <fullName evidence="4">Fungal lipase-like domain-containing protein</fullName>
    </recommendedName>
</protein>
<accession>A0AA39K0K5</accession>
<feature type="signal peptide" evidence="1">
    <location>
        <begin position="1"/>
        <end position="20"/>
    </location>
</feature>
<sequence>MELVSLFIFVSLMLSSTTLTQQHNLESWTPQSRLNGSGDEGWQWLPEVVDATPVYQTAGLDTTEVTRAVIVLQGKQRNCWSSWNVANNAFYNATYNDATIQRSQISITGPCFLSEADLNAGAAQEGAALMGKHDMDQWTPKLAHYMERSVYPNLKVLVVGGHSAGSQMAQRYAALLHFWVANPASLCWLTSERPIPNDACEGYDKFKYGLQSNFPAYATENARTLGRDGIIKRYYNRTLNYAWGLTQGHTRLERGQNFVAKLEDMDGIPNLTTFDWVPGVGHSAQNMTTSDAGIDKLFRYMGNIDSA</sequence>
<dbReference type="PANTHER" id="PTHR35560">
    <property type="entry name" value="BLL0132 PROTEIN"/>
    <property type="match status" value="1"/>
</dbReference>
<evidence type="ECO:0000313" key="2">
    <source>
        <dbReference type="EMBL" id="KAK0452168.1"/>
    </source>
</evidence>
<dbReference type="Proteomes" id="UP001175211">
    <property type="component" value="Unassembled WGS sequence"/>
</dbReference>
<proteinExistence type="predicted"/>
<organism evidence="2 3">
    <name type="scientific">Armillaria tabescens</name>
    <name type="common">Ringless honey mushroom</name>
    <name type="synonym">Agaricus tabescens</name>
    <dbReference type="NCBI Taxonomy" id="1929756"/>
    <lineage>
        <taxon>Eukaryota</taxon>
        <taxon>Fungi</taxon>
        <taxon>Dikarya</taxon>
        <taxon>Basidiomycota</taxon>
        <taxon>Agaricomycotina</taxon>
        <taxon>Agaricomycetes</taxon>
        <taxon>Agaricomycetidae</taxon>
        <taxon>Agaricales</taxon>
        <taxon>Marasmiineae</taxon>
        <taxon>Physalacriaceae</taxon>
        <taxon>Desarmillaria</taxon>
    </lineage>
</organism>
<dbReference type="RefSeq" id="XP_060328002.1">
    <property type="nucleotide sequence ID" value="XM_060480871.1"/>
</dbReference>
<keyword evidence="1" id="KW-0732">Signal</keyword>
<feature type="chain" id="PRO_5041403220" description="Fungal lipase-like domain-containing protein" evidence="1">
    <location>
        <begin position="21"/>
        <end position="307"/>
    </location>
</feature>
<dbReference type="InterPro" id="IPR029058">
    <property type="entry name" value="AB_hydrolase_fold"/>
</dbReference>
<dbReference type="AlphaFoldDB" id="A0AA39K0K5"/>